<protein>
    <recommendedName>
        <fullName evidence="10">Kinesin motor domain-containing protein</fullName>
    </recommendedName>
</protein>
<keyword evidence="3" id="KW-0597">Phosphoprotein</keyword>
<evidence type="ECO:0000256" key="2">
    <source>
        <dbReference type="ARBA" id="ARBA00022490"/>
    </source>
</evidence>
<evidence type="ECO:0000313" key="11">
    <source>
        <dbReference type="Ensembl" id="ENSOABP00000066580.1"/>
    </source>
</evidence>
<evidence type="ECO:0000256" key="3">
    <source>
        <dbReference type="ARBA" id="ARBA00022553"/>
    </source>
</evidence>
<accession>A0AAZ1XG58</accession>
<evidence type="ECO:0000256" key="1">
    <source>
        <dbReference type="ARBA" id="ARBA00004186"/>
    </source>
</evidence>
<keyword evidence="6" id="KW-0175">Coiled coil</keyword>
<evidence type="ECO:0000256" key="5">
    <source>
        <dbReference type="ARBA" id="ARBA00022840"/>
    </source>
</evidence>
<keyword evidence="12" id="KW-1185">Reference proteome</keyword>
<reference evidence="11" key="3">
    <citation type="submission" date="2025-09" db="UniProtKB">
        <authorList>
            <consortium name="Ensembl"/>
        </authorList>
    </citation>
    <scope>IDENTIFICATION</scope>
</reference>
<feature type="domain" description="Kinesin motor" evidence="10">
    <location>
        <begin position="1"/>
        <end position="123"/>
    </location>
</feature>
<dbReference type="InterPro" id="IPR001752">
    <property type="entry name" value="Kinesin_motor_dom"/>
</dbReference>
<dbReference type="InterPro" id="IPR027417">
    <property type="entry name" value="P-loop_NTPase"/>
</dbReference>
<comment type="subcellular location">
    <subcellularLocation>
        <location evidence="1">Cytoplasm</location>
        <location evidence="1">Cytoskeleton</location>
        <location evidence="1">Spindle</location>
    </subcellularLocation>
</comment>
<dbReference type="AlphaFoldDB" id="A0AAZ1XG58"/>
<dbReference type="GO" id="GO:0008017">
    <property type="term" value="F:microtubule binding"/>
    <property type="evidence" value="ECO:0007669"/>
    <property type="project" value="InterPro"/>
</dbReference>
<keyword evidence="8" id="KW-0206">Cytoskeleton</keyword>
<evidence type="ECO:0000256" key="4">
    <source>
        <dbReference type="ARBA" id="ARBA00022741"/>
    </source>
</evidence>
<dbReference type="Proteomes" id="UP000472276">
    <property type="component" value="Unassembled WGS sequence"/>
</dbReference>
<dbReference type="PANTHER" id="PTHR47970:SF29">
    <property type="entry name" value="KINESIN FAMILY MEMBER 20B"/>
    <property type="match status" value="1"/>
</dbReference>
<dbReference type="GO" id="GO:0005876">
    <property type="term" value="C:spindle microtubule"/>
    <property type="evidence" value="ECO:0007669"/>
    <property type="project" value="TreeGrafter"/>
</dbReference>
<dbReference type="Gene3D" id="3.40.850.10">
    <property type="entry name" value="Kinesin motor domain"/>
    <property type="match status" value="1"/>
</dbReference>
<evidence type="ECO:0000256" key="7">
    <source>
        <dbReference type="ARBA" id="ARBA00023175"/>
    </source>
</evidence>
<organism evidence="11 12">
    <name type="scientific">Oreochromis aureus</name>
    <name type="common">Israeli tilapia</name>
    <name type="synonym">Chromis aureus</name>
    <dbReference type="NCBI Taxonomy" id="47969"/>
    <lineage>
        <taxon>Eukaryota</taxon>
        <taxon>Metazoa</taxon>
        <taxon>Chordata</taxon>
        <taxon>Craniata</taxon>
        <taxon>Vertebrata</taxon>
        <taxon>Euteleostomi</taxon>
        <taxon>Actinopterygii</taxon>
        <taxon>Neopterygii</taxon>
        <taxon>Teleostei</taxon>
        <taxon>Neoteleostei</taxon>
        <taxon>Acanthomorphata</taxon>
        <taxon>Ovalentaria</taxon>
        <taxon>Cichlomorphae</taxon>
        <taxon>Cichliformes</taxon>
        <taxon>Cichlidae</taxon>
        <taxon>African cichlids</taxon>
        <taxon>Pseudocrenilabrinae</taxon>
        <taxon>Oreochromini</taxon>
        <taxon>Oreochromis</taxon>
    </lineage>
</organism>
<keyword evidence="2" id="KW-0963">Cytoplasm</keyword>
<sequence>MTQENSVCMQSVDMDLTCLPPGNTSLQQACVVIENSQTVTLNAPKGSATMKSSEKGIGMSLHKFSFSQIFGPDTTQAELFENTVKNQMNDFLDGKNALIFSYGVTNAGKTFTIQGTDRSTISL</sequence>
<dbReference type="GO" id="GO:0090307">
    <property type="term" value="P:mitotic spindle assembly"/>
    <property type="evidence" value="ECO:0007669"/>
    <property type="project" value="TreeGrafter"/>
</dbReference>
<evidence type="ECO:0000259" key="10">
    <source>
        <dbReference type="PROSITE" id="PS50067"/>
    </source>
</evidence>
<dbReference type="GO" id="GO:0008574">
    <property type="term" value="F:plus-end-directed microtubule motor activity"/>
    <property type="evidence" value="ECO:0007669"/>
    <property type="project" value="TreeGrafter"/>
</dbReference>
<reference evidence="11" key="2">
    <citation type="submission" date="2025-08" db="UniProtKB">
        <authorList>
            <consortium name="Ensembl"/>
        </authorList>
    </citation>
    <scope>IDENTIFICATION</scope>
</reference>
<name>A0AAZ1XG58_OREAU</name>
<evidence type="ECO:0000313" key="12">
    <source>
        <dbReference type="Proteomes" id="UP000472276"/>
    </source>
</evidence>
<dbReference type="PANTHER" id="PTHR47970">
    <property type="entry name" value="KINESIN-LIKE PROTEIN KIF11"/>
    <property type="match status" value="1"/>
</dbReference>
<dbReference type="GO" id="GO:0005524">
    <property type="term" value="F:ATP binding"/>
    <property type="evidence" value="ECO:0007669"/>
    <property type="project" value="UniProtKB-UniRule"/>
</dbReference>
<evidence type="ECO:0000256" key="9">
    <source>
        <dbReference type="PROSITE-ProRule" id="PRU00283"/>
    </source>
</evidence>
<keyword evidence="4 9" id="KW-0547">Nucleotide-binding</keyword>
<keyword evidence="5 9" id="KW-0067">ATP-binding</keyword>
<dbReference type="Pfam" id="PF00225">
    <property type="entry name" value="Kinesin"/>
    <property type="match status" value="1"/>
</dbReference>
<reference evidence="12" key="1">
    <citation type="submission" date="2020-03" db="EMBL/GenBank/DDBJ databases">
        <title>Evolution of repeat sequences and sex chromosomes of tilapia species revealed by chromosome-level genomes.</title>
        <authorList>
            <person name="Xu L."/>
            <person name="Tao W."/>
            <person name="Wang D."/>
            <person name="Zhou Q."/>
        </authorList>
    </citation>
    <scope>NUCLEOTIDE SEQUENCE [LARGE SCALE GENOMIC DNA]</scope>
    <source>
        <strain evidence="12">Israel</strain>
    </source>
</reference>
<dbReference type="GO" id="GO:0072686">
    <property type="term" value="C:mitotic spindle"/>
    <property type="evidence" value="ECO:0007669"/>
    <property type="project" value="TreeGrafter"/>
</dbReference>
<evidence type="ECO:0000256" key="6">
    <source>
        <dbReference type="ARBA" id="ARBA00023054"/>
    </source>
</evidence>
<dbReference type="Ensembl" id="ENSOABT00000076630.1">
    <property type="protein sequence ID" value="ENSOABP00000066580.1"/>
    <property type="gene ID" value="ENSOABG00000033769.1"/>
</dbReference>
<evidence type="ECO:0000256" key="8">
    <source>
        <dbReference type="ARBA" id="ARBA00023212"/>
    </source>
</evidence>
<dbReference type="GO" id="GO:0005634">
    <property type="term" value="C:nucleus"/>
    <property type="evidence" value="ECO:0007669"/>
    <property type="project" value="TreeGrafter"/>
</dbReference>
<comment type="similarity">
    <text evidence="9">Belongs to the TRAFAC class myosin-kinesin ATPase superfamily. Kinesin family.</text>
</comment>
<dbReference type="GO" id="GO:0051231">
    <property type="term" value="P:spindle elongation"/>
    <property type="evidence" value="ECO:0007669"/>
    <property type="project" value="TreeGrafter"/>
</dbReference>
<dbReference type="PROSITE" id="PS50067">
    <property type="entry name" value="KINESIN_MOTOR_2"/>
    <property type="match status" value="1"/>
</dbReference>
<gene>
    <name evidence="11" type="primary">LOC120441975</name>
</gene>
<dbReference type="GO" id="GO:0007018">
    <property type="term" value="P:microtubule-based movement"/>
    <property type="evidence" value="ECO:0007669"/>
    <property type="project" value="InterPro"/>
</dbReference>
<keyword evidence="7 9" id="KW-0505">Motor protein</keyword>
<dbReference type="SUPFAM" id="SSF52540">
    <property type="entry name" value="P-loop containing nucleoside triphosphate hydrolases"/>
    <property type="match status" value="1"/>
</dbReference>
<dbReference type="InterPro" id="IPR047149">
    <property type="entry name" value="KIF11-like"/>
</dbReference>
<proteinExistence type="inferred from homology"/>
<feature type="binding site" evidence="9">
    <location>
        <begin position="103"/>
        <end position="110"/>
    </location>
    <ligand>
        <name>ATP</name>
        <dbReference type="ChEBI" id="CHEBI:30616"/>
    </ligand>
</feature>
<dbReference type="InterPro" id="IPR036961">
    <property type="entry name" value="Kinesin_motor_dom_sf"/>
</dbReference>